<organism evidence="2 3">
    <name type="scientific">Xylanibacter ruminicola</name>
    <name type="common">Prevotella ruminicola</name>
    <dbReference type="NCBI Taxonomy" id="839"/>
    <lineage>
        <taxon>Bacteria</taxon>
        <taxon>Pseudomonadati</taxon>
        <taxon>Bacteroidota</taxon>
        <taxon>Bacteroidia</taxon>
        <taxon>Bacteroidales</taxon>
        <taxon>Prevotellaceae</taxon>
        <taxon>Xylanibacter</taxon>
    </lineage>
</organism>
<dbReference type="Gene3D" id="2.40.160.60">
    <property type="entry name" value="Outer membrane protein transport protein (OMPP1/FadL/TodX)"/>
    <property type="match status" value="1"/>
</dbReference>
<proteinExistence type="predicted"/>
<evidence type="ECO:0008006" key="4">
    <source>
        <dbReference type="Google" id="ProtNLM"/>
    </source>
</evidence>
<sequence length="430" mass="47338">MNKILAGLVLATITTTAIAQSNTNSPYSQFGLGDLTDQSVGFNKGMNGVGLAMRKGNEVNPMNPASYSAVDSLTMIFDAGLSGQTTNMKENGVSLNAKSGGFDYAVGMFRLMKNVGVSFGVVPYSNIGYKYSSSTTLTEMQTRVASNYEGSGGLHQLYIGAGWRIFKPLSVGFNLSYLWGEYNRSITTASSSAINTLSKQYTADISSYKLDFGMQYQQKLGKNDFVTVGLTWSPGHSLKSDPECLLINRNTTIGKSDTTTVSLTDGLTLPDAYGIGLAYSHANNFRAGADLTMQKWGSVDFPHYDGTSYTLRSDMLKDSYRMNLGAEWTPRPASRQFFSRVHYRFGVGYATPYYYISGQEGPKEYSASLGFGIPIFNGYYANRSVHSASVLNIGFQWVNRSADNLIKENTFRINIGFTFNERWFAKWKVN</sequence>
<feature type="chain" id="PRO_5009287679" description="Long-chain fatty acid transport protein" evidence="1">
    <location>
        <begin position="20"/>
        <end position="430"/>
    </location>
</feature>
<dbReference type="SUPFAM" id="SSF56935">
    <property type="entry name" value="Porins"/>
    <property type="match status" value="1"/>
</dbReference>
<dbReference type="AlphaFoldDB" id="A0A1H5VXE4"/>
<feature type="signal peptide" evidence="1">
    <location>
        <begin position="1"/>
        <end position="19"/>
    </location>
</feature>
<gene>
    <name evidence="2" type="ORF">SAMN05216354_2098</name>
</gene>
<name>A0A1H5VXE4_XYLRU</name>
<keyword evidence="1" id="KW-0732">Signal</keyword>
<protein>
    <recommendedName>
        <fullName evidence="4">Long-chain fatty acid transport protein</fullName>
    </recommendedName>
</protein>
<evidence type="ECO:0000313" key="3">
    <source>
        <dbReference type="Proteomes" id="UP000236735"/>
    </source>
</evidence>
<dbReference type="EMBL" id="FNUV01000005">
    <property type="protein sequence ID" value="SEF91678.1"/>
    <property type="molecule type" value="Genomic_DNA"/>
</dbReference>
<reference evidence="2 3" key="1">
    <citation type="submission" date="2016-10" db="EMBL/GenBank/DDBJ databases">
        <authorList>
            <person name="de Groot N.N."/>
        </authorList>
    </citation>
    <scope>NUCLEOTIDE SEQUENCE [LARGE SCALE GENOMIC DNA]</scope>
    <source>
        <strain evidence="2 3">AR32</strain>
    </source>
</reference>
<dbReference type="Proteomes" id="UP000236735">
    <property type="component" value="Unassembled WGS sequence"/>
</dbReference>
<evidence type="ECO:0000313" key="2">
    <source>
        <dbReference type="EMBL" id="SEF91678.1"/>
    </source>
</evidence>
<dbReference type="RefSeq" id="WP_103915980.1">
    <property type="nucleotide sequence ID" value="NZ_FNUV01000005.1"/>
</dbReference>
<accession>A0A1H5VXE4</accession>
<evidence type="ECO:0000256" key="1">
    <source>
        <dbReference type="SAM" id="SignalP"/>
    </source>
</evidence>